<dbReference type="InterPro" id="IPR050602">
    <property type="entry name" value="Malonyl-ACP_OMT"/>
</dbReference>
<gene>
    <name evidence="4" type="ORF">SAMN06265338_10910</name>
</gene>
<dbReference type="AlphaFoldDB" id="A0A212RYV8"/>
<protein>
    <submittedName>
        <fullName evidence="4">Methyltransferase domain-containing protein</fullName>
    </submittedName>
</protein>
<dbReference type="PANTHER" id="PTHR13090:SF1">
    <property type="entry name" value="ARGININE-HYDROXYLASE NDUFAF5, MITOCHONDRIAL"/>
    <property type="match status" value="1"/>
</dbReference>
<evidence type="ECO:0000259" key="3">
    <source>
        <dbReference type="Pfam" id="PF08241"/>
    </source>
</evidence>
<evidence type="ECO:0000256" key="1">
    <source>
        <dbReference type="ARBA" id="ARBA00022603"/>
    </source>
</evidence>
<dbReference type="RefSeq" id="WP_088521555.1">
    <property type="nucleotide sequence ID" value="NZ_FYDG01000009.1"/>
</dbReference>
<dbReference type="Pfam" id="PF08241">
    <property type="entry name" value="Methyltransf_11"/>
    <property type="match status" value="1"/>
</dbReference>
<dbReference type="EMBL" id="FYDG01000009">
    <property type="protein sequence ID" value="SNB77858.1"/>
    <property type="molecule type" value="Genomic_DNA"/>
</dbReference>
<dbReference type="OrthoDB" id="9793723at2"/>
<dbReference type="Gene3D" id="3.40.50.150">
    <property type="entry name" value="Vaccinia Virus protein VP39"/>
    <property type="match status" value="1"/>
</dbReference>
<evidence type="ECO:0000313" key="4">
    <source>
        <dbReference type="EMBL" id="SNB77858.1"/>
    </source>
</evidence>
<feature type="domain" description="Methyltransferase type 11" evidence="3">
    <location>
        <begin position="86"/>
        <end position="133"/>
    </location>
</feature>
<dbReference type="InterPro" id="IPR029063">
    <property type="entry name" value="SAM-dependent_MTases_sf"/>
</dbReference>
<keyword evidence="2 4" id="KW-0808">Transferase</keyword>
<dbReference type="InterPro" id="IPR013216">
    <property type="entry name" value="Methyltransf_11"/>
</dbReference>
<dbReference type="GO" id="GO:0008757">
    <property type="term" value="F:S-adenosylmethionine-dependent methyltransferase activity"/>
    <property type="evidence" value="ECO:0007669"/>
    <property type="project" value="InterPro"/>
</dbReference>
<organism evidence="4 5">
    <name type="scientific">Rhodoblastus acidophilus</name>
    <name type="common">Rhodopseudomonas acidophila</name>
    <dbReference type="NCBI Taxonomy" id="1074"/>
    <lineage>
        <taxon>Bacteria</taxon>
        <taxon>Pseudomonadati</taxon>
        <taxon>Pseudomonadota</taxon>
        <taxon>Alphaproteobacteria</taxon>
        <taxon>Hyphomicrobiales</taxon>
        <taxon>Rhodoblastaceae</taxon>
        <taxon>Rhodoblastus</taxon>
    </lineage>
</organism>
<dbReference type="SUPFAM" id="SSF53335">
    <property type="entry name" value="S-adenosyl-L-methionine-dependent methyltransferases"/>
    <property type="match status" value="1"/>
</dbReference>
<sequence length="287" mass="31368">MPNPPQIFDRALLRRRLARAQRAPCDFLANRVAGDFAYRLIGVSRDFPRALDYGSPHPAAARALAAPDRTFVRAAPSRETASGADLVIDEEASPFAPETFDLVVSALALQWVNDLPGVFAQIRRSLAPDGLFLAALVGGQSFAELRHCLARAQEELEGGASPRVFPFVDLRDLGALLQRAGFALPVTDCDSLVVRYDDMFALLRDLRGMGATNVLAAGARRPLQRRTLFRAAEIYQSEFADADGRIRASVDILWLSGWAPHESQQKPLPRGSAQVPLARVLGDKSRI</sequence>
<reference evidence="5" key="1">
    <citation type="submission" date="2017-06" db="EMBL/GenBank/DDBJ databases">
        <authorList>
            <person name="Varghese N."/>
            <person name="Submissions S."/>
        </authorList>
    </citation>
    <scope>NUCLEOTIDE SEQUENCE [LARGE SCALE GENOMIC DNA]</scope>
    <source>
        <strain evidence="5">DSM 137</strain>
    </source>
</reference>
<dbReference type="GO" id="GO:0032259">
    <property type="term" value="P:methylation"/>
    <property type="evidence" value="ECO:0007669"/>
    <property type="project" value="UniProtKB-KW"/>
</dbReference>
<keyword evidence="1 4" id="KW-0489">Methyltransferase</keyword>
<dbReference type="Proteomes" id="UP000198418">
    <property type="component" value="Unassembled WGS sequence"/>
</dbReference>
<dbReference type="PANTHER" id="PTHR13090">
    <property type="entry name" value="ARGININE-HYDROXYLASE NDUFAF5, MITOCHONDRIAL"/>
    <property type="match status" value="1"/>
</dbReference>
<keyword evidence="5" id="KW-1185">Reference proteome</keyword>
<evidence type="ECO:0000256" key="2">
    <source>
        <dbReference type="ARBA" id="ARBA00022679"/>
    </source>
</evidence>
<accession>A0A212RYV8</accession>
<evidence type="ECO:0000313" key="5">
    <source>
        <dbReference type="Proteomes" id="UP000198418"/>
    </source>
</evidence>
<name>A0A212RYV8_RHOAC</name>
<dbReference type="CDD" id="cd02440">
    <property type="entry name" value="AdoMet_MTases"/>
    <property type="match status" value="1"/>
</dbReference>
<proteinExistence type="predicted"/>